<reference evidence="7" key="1">
    <citation type="submission" date="2017-09" db="EMBL/GenBank/DDBJ databases">
        <title>Depth-based differentiation of microbial function through sediment-hosted aquifers and enrichment of novel symbionts in the deep terrestrial subsurface.</title>
        <authorList>
            <person name="Probst A.J."/>
            <person name="Ladd B."/>
            <person name="Jarett J.K."/>
            <person name="Geller-Mcgrath D.E."/>
            <person name="Sieber C.M.K."/>
            <person name="Emerson J.B."/>
            <person name="Anantharaman K."/>
            <person name="Thomas B.C."/>
            <person name="Malmstrom R."/>
            <person name="Stieglmeier M."/>
            <person name="Klingl A."/>
            <person name="Woyke T."/>
            <person name="Ryan C.M."/>
            <person name="Banfield J.F."/>
        </authorList>
    </citation>
    <scope>NUCLEOTIDE SEQUENCE [LARGE SCALE GENOMIC DNA]</scope>
</reference>
<dbReference type="CDD" id="cd13963">
    <property type="entry name" value="PT_UbiA_2"/>
    <property type="match status" value="1"/>
</dbReference>
<feature type="transmembrane region" description="Helical" evidence="5">
    <location>
        <begin position="280"/>
        <end position="303"/>
    </location>
</feature>
<dbReference type="GO" id="GO:0016757">
    <property type="term" value="F:glycosyltransferase activity"/>
    <property type="evidence" value="ECO:0007669"/>
    <property type="project" value="UniProtKB-KW"/>
</dbReference>
<accession>A0A2M7ALQ5</accession>
<gene>
    <name evidence="6" type="ORF">COS81_04485</name>
</gene>
<evidence type="ECO:0000313" key="7">
    <source>
        <dbReference type="Proteomes" id="UP000229916"/>
    </source>
</evidence>
<keyword evidence="4 5" id="KW-0472">Membrane</keyword>
<dbReference type="GO" id="GO:0016020">
    <property type="term" value="C:membrane"/>
    <property type="evidence" value="ECO:0007669"/>
    <property type="project" value="UniProtKB-SubCell"/>
</dbReference>
<dbReference type="InterPro" id="IPR044878">
    <property type="entry name" value="UbiA_sf"/>
</dbReference>
<feature type="transmembrane region" description="Helical" evidence="5">
    <location>
        <begin position="158"/>
        <end position="176"/>
    </location>
</feature>
<protein>
    <submittedName>
        <fullName evidence="6">Decaprenyl-phosphate phosphoribosyltransferase</fullName>
    </submittedName>
</protein>
<keyword evidence="3 5" id="KW-1133">Transmembrane helix</keyword>
<dbReference type="Proteomes" id="UP000229916">
    <property type="component" value="Unassembled WGS sequence"/>
</dbReference>
<evidence type="ECO:0000256" key="1">
    <source>
        <dbReference type="ARBA" id="ARBA00004141"/>
    </source>
</evidence>
<sequence length="304" mass="35021">MKTLYYLFISMRPRQWIKNMTLFIPIVFWGYLLQPDKLQAVSFGVIIFCGLTSSIYLLNDLLDRKLDRLHPGKKNRPIARGLLNPPLVLSTSATLALISLFFAWRLSEYFFACSTVYLLLMVSYCLFFRNIIILDALCVAFGFVLRVWAGALVSETPISSWLILCTTAGALLISFGRRRCELTLLLAKASEHRHTLQHYPKTYLDVIIAAVTAFSLIAYSFYTFTSPAMIIKQGWVSYFPTHWDNLKWLMVTIPVVIYGIFRYLFVIYEKKEASTPEEVLFRDLPLLSSIVVWMGLVILIIYVF</sequence>
<evidence type="ECO:0000256" key="2">
    <source>
        <dbReference type="ARBA" id="ARBA00022692"/>
    </source>
</evidence>
<dbReference type="Pfam" id="PF01040">
    <property type="entry name" value="UbiA"/>
    <property type="match status" value="1"/>
</dbReference>
<name>A0A2M7ALQ5_UNCKA</name>
<dbReference type="GO" id="GO:0016765">
    <property type="term" value="F:transferase activity, transferring alkyl or aryl (other than methyl) groups"/>
    <property type="evidence" value="ECO:0007669"/>
    <property type="project" value="InterPro"/>
</dbReference>
<feature type="transmembrane region" description="Helical" evidence="5">
    <location>
        <begin position="109"/>
        <end position="127"/>
    </location>
</feature>
<dbReference type="InterPro" id="IPR000537">
    <property type="entry name" value="UbiA_prenyltransferase"/>
</dbReference>
<organism evidence="6 7">
    <name type="scientific">candidate division WWE3 bacterium CG06_land_8_20_14_3_00_42_16</name>
    <dbReference type="NCBI Taxonomy" id="1975083"/>
    <lineage>
        <taxon>Bacteria</taxon>
        <taxon>Katanobacteria</taxon>
    </lineage>
</organism>
<feature type="transmembrane region" description="Helical" evidence="5">
    <location>
        <begin position="248"/>
        <end position="268"/>
    </location>
</feature>
<feature type="transmembrane region" description="Helical" evidence="5">
    <location>
        <begin position="203"/>
        <end position="222"/>
    </location>
</feature>
<feature type="transmembrane region" description="Helical" evidence="5">
    <location>
        <begin position="132"/>
        <end position="152"/>
    </location>
</feature>
<dbReference type="Gene3D" id="1.10.357.140">
    <property type="entry name" value="UbiA prenyltransferase"/>
    <property type="match status" value="1"/>
</dbReference>
<evidence type="ECO:0000256" key="3">
    <source>
        <dbReference type="ARBA" id="ARBA00022989"/>
    </source>
</evidence>
<keyword evidence="6" id="KW-0328">Glycosyltransferase</keyword>
<feature type="transmembrane region" description="Helical" evidence="5">
    <location>
        <begin position="16"/>
        <end position="34"/>
    </location>
</feature>
<dbReference type="EMBL" id="PEWD01000084">
    <property type="protein sequence ID" value="PIU68295.1"/>
    <property type="molecule type" value="Genomic_DNA"/>
</dbReference>
<feature type="transmembrane region" description="Helical" evidence="5">
    <location>
        <begin position="82"/>
        <end position="103"/>
    </location>
</feature>
<evidence type="ECO:0000313" key="6">
    <source>
        <dbReference type="EMBL" id="PIU68295.1"/>
    </source>
</evidence>
<comment type="subcellular location">
    <subcellularLocation>
        <location evidence="1">Membrane</location>
        <topology evidence="1">Multi-pass membrane protein</topology>
    </subcellularLocation>
</comment>
<feature type="transmembrane region" description="Helical" evidence="5">
    <location>
        <begin position="40"/>
        <end position="62"/>
    </location>
</feature>
<keyword evidence="6" id="KW-0808">Transferase</keyword>
<proteinExistence type="predicted"/>
<dbReference type="AlphaFoldDB" id="A0A2M7ALQ5"/>
<comment type="caution">
    <text evidence="6">The sequence shown here is derived from an EMBL/GenBank/DDBJ whole genome shotgun (WGS) entry which is preliminary data.</text>
</comment>
<keyword evidence="2 5" id="KW-0812">Transmembrane</keyword>
<evidence type="ECO:0000256" key="5">
    <source>
        <dbReference type="SAM" id="Phobius"/>
    </source>
</evidence>
<evidence type="ECO:0000256" key="4">
    <source>
        <dbReference type="ARBA" id="ARBA00023136"/>
    </source>
</evidence>